<dbReference type="EMBL" id="JACAZI010000001">
    <property type="protein sequence ID" value="KAF7371718.1"/>
    <property type="molecule type" value="Genomic_DNA"/>
</dbReference>
<dbReference type="Proteomes" id="UP000620124">
    <property type="component" value="Unassembled WGS sequence"/>
</dbReference>
<comment type="caution">
    <text evidence="2">The sequence shown here is derived from an EMBL/GenBank/DDBJ whole genome shotgun (WGS) entry which is preliminary data.</text>
</comment>
<feature type="region of interest" description="Disordered" evidence="1">
    <location>
        <begin position="1"/>
        <end position="69"/>
    </location>
</feature>
<reference evidence="2" key="1">
    <citation type="submission" date="2020-05" db="EMBL/GenBank/DDBJ databases">
        <title>Mycena genomes resolve the evolution of fungal bioluminescence.</title>
        <authorList>
            <person name="Tsai I.J."/>
        </authorList>
    </citation>
    <scope>NUCLEOTIDE SEQUENCE</scope>
    <source>
        <strain evidence="2">CCC161011</strain>
    </source>
</reference>
<organism evidence="2 3">
    <name type="scientific">Mycena venus</name>
    <dbReference type="NCBI Taxonomy" id="2733690"/>
    <lineage>
        <taxon>Eukaryota</taxon>
        <taxon>Fungi</taxon>
        <taxon>Dikarya</taxon>
        <taxon>Basidiomycota</taxon>
        <taxon>Agaricomycotina</taxon>
        <taxon>Agaricomycetes</taxon>
        <taxon>Agaricomycetidae</taxon>
        <taxon>Agaricales</taxon>
        <taxon>Marasmiineae</taxon>
        <taxon>Mycenaceae</taxon>
        <taxon>Mycena</taxon>
    </lineage>
</organism>
<keyword evidence="3" id="KW-1185">Reference proteome</keyword>
<proteinExistence type="predicted"/>
<evidence type="ECO:0000313" key="3">
    <source>
        <dbReference type="Proteomes" id="UP000620124"/>
    </source>
</evidence>
<evidence type="ECO:0000256" key="1">
    <source>
        <dbReference type="SAM" id="MobiDB-lite"/>
    </source>
</evidence>
<gene>
    <name evidence="2" type="ORF">MVEN_00028300</name>
</gene>
<dbReference type="AlphaFoldDB" id="A0A8H6Z337"/>
<protein>
    <submittedName>
        <fullName evidence="2">Uncharacterized protein</fullName>
    </submittedName>
</protein>
<sequence>MTVRSPISKSLPGPRSGKTQIADSRRPNIRCLLAQKKLGPSAGEHTGTPTAQPRPTRKLSRLTEVQALP</sequence>
<accession>A0A8H6Z337</accession>
<name>A0A8H6Z337_9AGAR</name>
<evidence type="ECO:0000313" key="2">
    <source>
        <dbReference type="EMBL" id="KAF7371718.1"/>
    </source>
</evidence>